<evidence type="ECO:0000313" key="2">
    <source>
        <dbReference type="EMBL" id="CUW96931.1"/>
    </source>
</evidence>
<keyword evidence="3" id="KW-1185">Reference proteome</keyword>
<dbReference type="EMBL" id="FBVY01000031">
    <property type="protein sequence ID" value="CUW96931.1"/>
    <property type="molecule type" value="Genomic_DNA"/>
</dbReference>
<dbReference type="Proteomes" id="UP000191933">
    <property type="component" value="Unassembled WGS sequence"/>
</dbReference>
<organism evidence="2 3">
    <name type="scientific">Agrobacterium genomosp. 2 str. CFBP 5494</name>
    <dbReference type="NCBI Taxonomy" id="1183436"/>
    <lineage>
        <taxon>Bacteria</taxon>
        <taxon>Pseudomonadati</taxon>
        <taxon>Pseudomonadota</taxon>
        <taxon>Alphaproteobacteria</taxon>
        <taxon>Hyphomicrobiales</taxon>
        <taxon>Rhizobiaceae</taxon>
        <taxon>Rhizobium/Agrobacterium group</taxon>
        <taxon>Agrobacterium</taxon>
        <taxon>Agrobacterium tumefaciens complex</taxon>
    </lineage>
</organism>
<reference evidence="2 3" key="1">
    <citation type="submission" date="2016-01" db="EMBL/GenBank/DDBJ databases">
        <authorList>
            <person name="Regsiter A."/>
            <person name="william w."/>
        </authorList>
    </citation>
    <scope>NUCLEOTIDE SEQUENCE [LARGE SCALE GENOMIC DNA]</scope>
    <source>
        <strain evidence="2 3">CFBP 5494</strain>
    </source>
</reference>
<gene>
    <name evidence="2" type="ORF">AGR2A_Lc20053</name>
</gene>
<proteinExistence type="predicted"/>
<evidence type="ECO:0000313" key="3">
    <source>
        <dbReference type="Proteomes" id="UP000191933"/>
    </source>
</evidence>
<dbReference type="AlphaFoldDB" id="A0A9W5B3X4"/>
<evidence type="ECO:0000256" key="1">
    <source>
        <dbReference type="SAM" id="MobiDB-lite"/>
    </source>
</evidence>
<comment type="caution">
    <text evidence="2">The sequence shown here is derived from an EMBL/GenBank/DDBJ whole genome shotgun (WGS) entry which is preliminary data.</text>
</comment>
<feature type="region of interest" description="Disordered" evidence="1">
    <location>
        <begin position="1"/>
        <end position="22"/>
    </location>
</feature>
<accession>A0A9W5B3X4</accession>
<name>A0A9W5B3X4_9HYPH</name>
<feature type="compositionally biased region" description="Basic residues" evidence="1">
    <location>
        <begin position="74"/>
        <end position="84"/>
    </location>
</feature>
<feature type="region of interest" description="Disordered" evidence="1">
    <location>
        <begin position="72"/>
        <end position="106"/>
    </location>
</feature>
<protein>
    <submittedName>
        <fullName evidence="2">Uncharacterized protein</fullName>
    </submittedName>
</protein>
<sequence length="106" mass="11768">MNATMALGKHHTPMPTGGASTPSVQFARVEPIGSPAVEIVVNDVVVRVTGDIEPDHLTSILRTVRIATMEQIQRPRHRRHHRRSLNAERERVSSGCCRLTQQRLSG</sequence>